<feature type="active site" description="Proton acceptor; for dehydratase activity" evidence="7">
    <location>
        <position position="130"/>
    </location>
</feature>
<dbReference type="SUPFAM" id="SSF53474">
    <property type="entry name" value="alpha/beta-Hydrolases"/>
    <property type="match status" value="1"/>
</dbReference>
<dbReference type="SUPFAM" id="SSF51735">
    <property type="entry name" value="NAD(P)-binding Rossmann-fold domains"/>
    <property type="match status" value="2"/>
</dbReference>
<dbReference type="InterPro" id="IPR055123">
    <property type="entry name" value="SpnB-like_Rossmann"/>
</dbReference>
<dbReference type="PROSITE" id="PS52019">
    <property type="entry name" value="PKS_MFAS_DH"/>
    <property type="match status" value="1"/>
</dbReference>
<dbReference type="Pfam" id="PF08659">
    <property type="entry name" value="KR"/>
    <property type="match status" value="1"/>
</dbReference>
<dbReference type="InterPro" id="IPR049551">
    <property type="entry name" value="PKS_DH_C"/>
</dbReference>
<dbReference type="SMART" id="SM00824">
    <property type="entry name" value="PKS_TE"/>
    <property type="match status" value="1"/>
</dbReference>
<dbReference type="EMBL" id="JBHMCY010000024">
    <property type="protein sequence ID" value="MFB9463930.1"/>
    <property type="molecule type" value="Genomic_DNA"/>
</dbReference>
<evidence type="ECO:0000259" key="8">
    <source>
        <dbReference type="PROSITE" id="PS50075"/>
    </source>
</evidence>
<gene>
    <name evidence="10" type="ORF">ACFF45_14745</name>
</gene>
<dbReference type="SMART" id="SM00826">
    <property type="entry name" value="PKS_DH"/>
    <property type="match status" value="1"/>
</dbReference>
<dbReference type="CDD" id="cd08956">
    <property type="entry name" value="KR_3_FAS_SDR_x"/>
    <property type="match status" value="1"/>
</dbReference>
<dbReference type="PROSITE" id="PS00012">
    <property type="entry name" value="PHOSPHOPANTETHEINE"/>
    <property type="match status" value="1"/>
</dbReference>
<dbReference type="InterPro" id="IPR013968">
    <property type="entry name" value="PKS_KR"/>
</dbReference>
<keyword evidence="10" id="KW-0436">Ligase</keyword>
<accession>A0ABV5N0W8</accession>
<dbReference type="InterPro" id="IPR029058">
    <property type="entry name" value="AB_hydrolase_fold"/>
</dbReference>
<feature type="domain" description="Carrier" evidence="8">
    <location>
        <begin position="848"/>
        <end position="923"/>
    </location>
</feature>
<dbReference type="InterPro" id="IPR049900">
    <property type="entry name" value="PKS_mFAS_DH"/>
</dbReference>
<dbReference type="GO" id="GO:0016874">
    <property type="term" value="F:ligase activity"/>
    <property type="evidence" value="ECO:0007669"/>
    <property type="project" value="UniProtKB-KW"/>
</dbReference>
<evidence type="ECO:0000256" key="6">
    <source>
        <dbReference type="ARBA" id="ARBA00023268"/>
    </source>
</evidence>
<dbReference type="RefSeq" id="WP_381346417.1">
    <property type="nucleotide sequence ID" value="NZ_JBHMCY010000024.1"/>
</dbReference>
<dbReference type="Pfam" id="PF00975">
    <property type="entry name" value="Thioesterase"/>
    <property type="match status" value="1"/>
</dbReference>
<dbReference type="InterPro" id="IPR042104">
    <property type="entry name" value="PKS_dehydratase_sf"/>
</dbReference>
<protein>
    <submittedName>
        <fullName evidence="10">Type I polyketide synthase</fullName>
        <ecNumber evidence="10">6.4.-.-</ecNumber>
    </submittedName>
</protein>
<keyword evidence="2" id="KW-0596">Phosphopantetheine</keyword>
<dbReference type="InterPro" id="IPR050091">
    <property type="entry name" value="PKS_NRPS_Biosynth_Enz"/>
</dbReference>
<sequence length="1224" mass="126673">FLEVGPDTVLAAMAEDVAPVGAHVVAAQRRDRDESRTLLTALGDLHTRGADVDFTALHPGGHHLDGLPTYPFQRQRYWQPERPAGAGPASLGLAAAGHPLLGAAVQLADSDAVVFTGRLSTQTQPWLADHVVGGSVLFPGTGFVELALAAGGQVGCEVLDELVLAAPLTLPEQGGTTIQVSVGAPAEGGGRTVAIHSRTDDTQPWVRHADGVLGTAGPLQPAGLTQWPPPGAVAVPVDDAYETMLARGYGYGPVFQGLTAAWQRGDEMYAEISLPERIHTEAARYGLHPALLDASLHALGLAGDDQDGDGAGTVLPFSWSGVVVHAHGARGLRVRITPAGDRAVALALADLSGSPVATVGALTLREITPEQLAVLRQGGTSPYRMEWVPVGSPPQADSGAGRVTVGHGCPYADLPALVAALDAGAVPVPDIVFWRAAPARAALPADVREALAEALGTVQLWLAEERFAAATLVVVTDRAMSVTGGSDVTLHQAPVWGLVRAAQAENPGRFVLADVDDATGTVGGTSPLAAAVATGEPELVLRDGQMLVPRLAREQHAGEASGSPLDPTGTVLVTGGTGGLGALVARHLVSRHGIRWLVLTSRSGPDAPGADQLRADLTGLGADVRVVACDAGDRDALAAVLAGVDPAAPLTAVVHAAGAVDDGVVGSLTPQRIETTLRPKVDGAWHLHELTAGLPLRAFVMFSSAGGLVLAAGQGGYAAGNVFLDALAAHRAAHGLPATSLAYGLWGVEAGLGRWLTEADRGRLARQGFPVLTVEEGLAAFDTALVTDRATLVPVTVDATALRSRPGELPALLRGLVPPVRRRAAAGPADAGDLARRLAGLSGAEQERELTQVVRAHAAAVLGHDSAQAVDPERDFLELGFDSLAAVELRNRLTAATGLRLSPMAVFDNKNPTALARRLHADLSLPPAAAPAAGGTPDTLAELFRAAVLSDQVLKGFDLLRAVSELRPRFATAADFGPLPDGVRLADGPQEPVLIGISTPMATGGPHQHARLAAAFRGRRPMITLTNPGFTAGEPLPHSTDAVIDCLAEGVLRAAAGRPFVLIGYSSGGTLAYATAGHLERERGVRPAGVVLMDTYRVDLDDRDQGRLMEQLTVGLVQKDAAYGMFHSSALSAMNRYFDLVPRFTLEPVAAPVLFVGATESFVPSAAASAAAADGDDAWRARPWDPAHHFAAVRATHFSMIEDHAAQVGGLVEEWIGRHAGRGD</sequence>
<comment type="caution">
    <text evidence="10">The sequence shown here is derived from an EMBL/GenBank/DDBJ whole genome shotgun (WGS) entry which is preliminary data.</text>
</comment>
<evidence type="ECO:0000256" key="1">
    <source>
        <dbReference type="ARBA" id="ARBA00004792"/>
    </source>
</evidence>
<evidence type="ECO:0000256" key="7">
    <source>
        <dbReference type="PROSITE-ProRule" id="PRU01363"/>
    </source>
</evidence>
<feature type="region of interest" description="N-terminal hotdog fold" evidence="7">
    <location>
        <begin position="98"/>
        <end position="220"/>
    </location>
</feature>
<evidence type="ECO:0000256" key="5">
    <source>
        <dbReference type="ARBA" id="ARBA00023194"/>
    </source>
</evidence>
<evidence type="ECO:0000313" key="11">
    <source>
        <dbReference type="Proteomes" id="UP001589709"/>
    </source>
</evidence>
<dbReference type="PANTHER" id="PTHR43775">
    <property type="entry name" value="FATTY ACID SYNTHASE"/>
    <property type="match status" value="1"/>
</dbReference>
<organism evidence="10 11">
    <name type="scientific">Streptomyces cinereospinus</name>
    <dbReference type="NCBI Taxonomy" id="285561"/>
    <lineage>
        <taxon>Bacteria</taxon>
        <taxon>Bacillati</taxon>
        <taxon>Actinomycetota</taxon>
        <taxon>Actinomycetes</taxon>
        <taxon>Kitasatosporales</taxon>
        <taxon>Streptomycetaceae</taxon>
        <taxon>Streptomyces</taxon>
    </lineage>
</organism>
<dbReference type="Gene3D" id="3.40.366.10">
    <property type="entry name" value="Malonyl-Coenzyme A Acyl Carrier Protein, domain 2"/>
    <property type="match status" value="1"/>
</dbReference>
<dbReference type="Pfam" id="PF22953">
    <property type="entry name" value="SpnB_Rossmann"/>
    <property type="match status" value="1"/>
</dbReference>
<comment type="pathway">
    <text evidence="1">Antibiotic biosynthesis.</text>
</comment>
<reference evidence="10 11" key="1">
    <citation type="submission" date="2024-09" db="EMBL/GenBank/DDBJ databases">
        <authorList>
            <person name="Sun Q."/>
            <person name="Mori K."/>
        </authorList>
    </citation>
    <scope>NUCLEOTIDE SEQUENCE [LARGE SCALE GENOMIC DNA]</scope>
    <source>
        <strain evidence="10 11">JCM 6917</strain>
    </source>
</reference>
<dbReference type="Gene3D" id="1.10.1200.10">
    <property type="entry name" value="ACP-like"/>
    <property type="match status" value="1"/>
</dbReference>
<feature type="active site" description="Proton donor; for dehydratase activity" evidence="7">
    <location>
        <position position="293"/>
    </location>
</feature>
<evidence type="ECO:0000259" key="9">
    <source>
        <dbReference type="PROSITE" id="PS52019"/>
    </source>
</evidence>
<dbReference type="Gene3D" id="3.40.50.720">
    <property type="entry name" value="NAD(P)-binding Rossmann-like Domain"/>
    <property type="match status" value="1"/>
</dbReference>
<dbReference type="InterPro" id="IPR009081">
    <property type="entry name" value="PP-bd_ACP"/>
</dbReference>
<dbReference type="Gene3D" id="3.30.70.3290">
    <property type="match status" value="1"/>
</dbReference>
<dbReference type="InterPro" id="IPR057326">
    <property type="entry name" value="KR_dom"/>
</dbReference>
<dbReference type="Gene3D" id="3.40.50.1820">
    <property type="entry name" value="alpha/beta hydrolase"/>
    <property type="match status" value="1"/>
</dbReference>
<dbReference type="InterPro" id="IPR020807">
    <property type="entry name" value="PKS_DH"/>
</dbReference>
<dbReference type="EC" id="6.4.-.-" evidence="10"/>
<feature type="non-terminal residue" evidence="10">
    <location>
        <position position="1"/>
    </location>
</feature>
<proteinExistence type="predicted"/>
<evidence type="ECO:0000313" key="10">
    <source>
        <dbReference type="EMBL" id="MFB9463930.1"/>
    </source>
</evidence>
<evidence type="ECO:0000256" key="3">
    <source>
        <dbReference type="ARBA" id="ARBA00022553"/>
    </source>
</evidence>
<keyword evidence="6" id="KW-0511">Multifunctional enzyme</keyword>
<keyword evidence="5" id="KW-0045">Antibiotic biosynthesis</keyword>
<dbReference type="InterPro" id="IPR020806">
    <property type="entry name" value="PKS_PP-bd"/>
</dbReference>
<feature type="domain" description="PKS/mFAS DH" evidence="9">
    <location>
        <begin position="98"/>
        <end position="373"/>
    </location>
</feature>
<name>A0ABV5N0W8_9ACTN</name>
<dbReference type="InterPro" id="IPR001031">
    <property type="entry name" value="Thioesterase"/>
</dbReference>
<keyword evidence="3" id="KW-0597">Phosphoprotein</keyword>
<dbReference type="InterPro" id="IPR020802">
    <property type="entry name" value="TesA-like"/>
</dbReference>
<feature type="region of interest" description="C-terminal hotdog fold" evidence="7">
    <location>
        <begin position="232"/>
        <end position="373"/>
    </location>
</feature>
<keyword evidence="11" id="KW-1185">Reference proteome</keyword>
<dbReference type="Proteomes" id="UP001589709">
    <property type="component" value="Unassembled WGS sequence"/>
</dbReference>
<dbReference type="InterPro" id="IPR049552">
    <property type="entry name" value="PKS_DH_N"/>
</dbReference>
<dbReference type="InterPro" id="IPR006162">
    <property type="entry name" value="Ppantetheine_attach_site"/>
</dbReference>
<dbReference type="InterPro" id="IPR036736">
    <property type="entry name" value="ACP-like_sf"/>
</dbReference>
<dbReference type="Gene3D" id="3.10.129.110">
    <property type="entry name" value="Polyketide synthase dehydratase"/>
    <property type="match status" value="1"/>
</dbReference>
<evidence type="ECO:0000256" key="4">
    <source>
        <dbReference type="ARBA" id="ARBA00022679"/>
    </source>
</evidence>
<dbReference type="Pfam" id="PF21089">
    <property type="entry name" value="PKS_DH_N"/>
    <property type="match status" value="1"/>
</dbReference>
<dbReference type="Pfam" id="PF14765">
    <property type="entry name" value="PS-DH"/>
    <property type="match status" value="1"/>
</dbReference>
<dbReference type="SMART" id="SM00823">
    <property type="entry name" value="PKS_PP"/>
    <property type="match status" value="1"/>
</dbReference>
<dbReference type="SMART" id="SM00822">
    <property type="entry name" value="PKS_KR"/>
    <property type="match status" value="1"/>
</dbReference>
<dbReference type="PROSITE" id="PS50075">
    <property type="entry name" value="CARRIER"/>
    <property type="match status" value="1"/>
</dbReference>
<dbReference type="InterPro" id="IPR001227">
    <property type="entry name" value="Ac_transferase_dom_sf"/>
</dbReference>
<keyword evidence="4" id="KW-0808">Transferase</keyword>
<dbReference type="PANTHER" id="PTHR43775:SF51">
    <property type="entry name" value="INACTIVE PHENOLPHTHIOCEROL SYNTHESIS POLYKETIDE SYNTHASE TYPE I PKS1-RELATED"/>
    <property type="match status" value="1"/>
</dbReference>
<dbReference type="Pfam" id="PF00550">
    <property type="entry name" value="PP-binding"/>
    <property type="match status" value="1"/>
</dbReference>
<dbReference type="InterPro" id="IPR036291">
    <property type="entry name" value="NAD(P)-bd_dom_sf"/>
</dbReference>
<evidence type="ECO:0000256" key="2">
    <source>
        <dbReference type="ARBA" id="ARBA00022450"/>
    </source>
</evidence>